<evidence type="ECO:0000256" key="1">
    <source>
        <dbReference type="ARBA" id="ARBA00004370"/>
    </source>
</evidence>
<keyword evidence="5" id="KW-0472">Membrane</keyword>
<comment type="subcellular location">
    <subcellularLocation>
        <location evidence="1">Membrane</location>
    </subcellularLocation>
</comment>
<dbReference type="GO" id="GO:0004016">
    <property type="term" value="F:adenylate cyclase activity"/>
    <property type="evidence" value="ECO:0007669"/>
    <property type="project" value="UniProtKB-ARBA"/>
</dbReference>
<dbReference type="GO" id="GO:0016020">
    <property type="term" value="C:membrane"/>
    <property type="evidence" value="ECO:0007669"/>
    <property type="project" value="UniProtKB-SubCell"/>
</dbReference>
<keyword evidence="2" id="KW-0812">Transmembrane</keyword>
<dbReference type="OrthoDB" id="315417at2"/>
<protein>
    <submittedName>
        <fullName evidence="7">Uncharacterized protein</fullName>
    </submittedName>
</protein>
<evidence type="ECO:0000256" key="3">
    <source>
        <dbReference type="ARBA" id="ARBA00022741"/>
    </source>
</evidence>
<evidence type="ECO:0000313" key="8">
    <source>
        <dbReference type="Proteomes" id="UP000194137"/>
    </source>
</evidence>
<sequence length="348" mass="38981">MTITRSSSAFDCLRDLTIGIMICEPQSANIVYANEQAEKWFGRGLVGQSLPSAVAAVSLDDLKARVASSKRYSVAGEIAPATGRRIAYRLSANERSFENGTFIVSEIENISTQKEQEYLLQSYSGLIERKNREIAKEQERTERLLMNVFPFKVLQEFKEFGTTTPSFYDEVSVMFLDFVGFTRMPVSKDPKRLISELNEIFSTFDQIIEHHACERIKTIGDAYLAVANMPSANPDHATDIATAAIKILRYLERRNAQHDIQWTCRVGIHTGSVVGSVVGVRKYIYDVFGDGVNTASRMQSLSEPMKITVSEPTCKLICSTIPCMPRGEFEIKGTDKMNVYFIDTGLSD</sequence>
<dbReference type="Pfam" id="PF00211">
    <property type="entry name" value="Guanylate_cyc"/>
    <property type="match status" value="1"/>
</dbReference>
<proteinExistence type="predicted"/>
<evidence type="ECO:0000256" key="6">
    <source>
        <dbReference type="ARBA" id="ARBA00023239"/>
    </source>
</evidence>
<dbReference type="GO" id="GO:0000166">
    <property type="term" value="F:nucleotide binding"/>
    <property type="evidence" value="ECO:0007669"/>
    <property type="project" value="UniProtKB-KW"/>
</dbReference>
<dbReference type="GO" id="GO:0035556">
    <property type="term" value="P:intracellular signal transduction"/>
    <property type="evidence" value="ECO:0007669"/>
    <property type="project" value="InterPro"/>
</dbReference>
<accession>A0A1W6ZWI9</accession>
<evidence type="ECO:0000256" key="5">
    <source>
        <dbReference type="ARBA" id="ARBA00023136"/>
    </source>
</evidence>
<dbReference type="SUPFAM" id="SSF55073">
    <property type="entry name" value="Nucleotide cyclase"/>
    <property type="match status" value="1"/>
</dbReference>
<dbReference type="KEGG" id="psin:CAK95_23555"/>
<dbReference type="STRING" id="1235591.CAK95_23555"/>
<name>A0A1W6ZWI9_9HYPH</name>
<keyword evidence="8" id="KW-1185">Reference proteome</keyword>
<keyword evidence="6" id="KW-0456">Lyase</keyword>
<keyword evidence="3" id="KW-0547">Nucleotide-binding</keyword>
<gene>
    <name evidence="7" type="ORF">CAK95_23555</name>
</gene>
<evidence type="ECO:0000313" key="7">
    <source>
        <dbReference type="EMBL" id="ARQ01742.1"/>
    </source>
</evidence>
<dbReference type="RefSeq" id="WP_086090136.1">
    <property type="nucleotide sequence ID" value="NZ_CP021112.1"/>
</dbReference>
<evidence type="ECO:0000256" key="4">
    <source>
        <dbReference type="ARBA" id="ARBA00022989"/>
    </source>
</evidence>
<dbReference type="SMART" id="SM00044">
    <property type="entry name" value="CYCc"/>
    <property type="match status" value="1"/>
</dbReference>
<dbReference type="PROSITE" id="PS50125">
    <property type="entry name" value="GUANYLATE_CYCLASE_2"/>
    <property type="match status" value="1"/>
</dbReference>
<dbReference type="InterPro" id="IPR050401">
    <property type="entry name" value="Cyclic_nucleotide_synthase"/>
</dbReference>
<organism evidence="7 8">
    <name type="scientific">Pseudorhodoplanes sinuspersici</name>
    <dbReference type="NCBI Taxonomy" id="1235591"/>
    <lineage>
        <taxon>Bacteria</taxon>
        <taxon>Pseudomonadati</taxon>
        <taxon>Pseudomonadota</taxon>
        <taxon>Alphaproteobacteria</taxon>
        <taxon>Hyphomicrobiales</taxon>
        <taxon>Pseudorhodoplanes</taxon>
    </lineage>
</organism>
<evidence type="ECO:0000256" key="2">
    <source>
        <dbReference type="ARBA" id="ARBA00022692"/>
    </source>
</evidence>
<dbReference type="PANTHER" id="PTHR11920:SF335">
    <property type="entry name" value="GUANYLATE CYCLASE"/>
    <property type="match status" value="1"/>
</dbReference>
<keyword evidence="4" id="KW-1133">Transmembrane helix</keyword>
<dbReference type="InterPro" id="IPR029787">
    <property type="entry name" value="Nucleotide_cyclase"/>
</dbReference>
<dbReference type="PANTHER" id="PTHR11920">
    <property type="entry name" value="GUANYLYL CYCLASE"/>
    <property type="match status" value="1"/>
</dbReference>
<dbReference type="EMBL" id="CP021112">
    <property type="protein sequence ID" value="ARQ01742.1"/>
    <property type="molecule type" value="Genomic_DNA"/>
</dbReference>
<dbReference type="Proteomes" id="UP000194137">
    <property type="component" value="Chromosome"/>
</dbReference>
<dbReference type="InterPro" id="IPR001054">
    <property type="entry name" value="A/G_cyclase"/>
</dbReference>
<reference evidence="7 8" key="1">
    <citation type="submission" date="2017-05" db="EMBL/GenBank/DDBJ databases">
        <title>Full genome sequence of Pseudorhodoplanes sinuspersici.</title>
        <authorList>
            <person name="Dastgheib S.M.M."/>
            <person name="Shavandi M."/>
            <person name="Tirandaz H."/>
        </authorList>
    </citation>
    <scope>NUCLEOTIDE SEQUENCE [LARGE SCALE GENOMIC DNA]</scope>
    <source>
        <strain evidence="7 8">RIPI110</strain>
    </source>
</reference>
<dbReference type="Gene3D" id="3.30.70.1230">
    <property type="entry name" value="Nucleotide cyclase"/>
    <property type="match status" value="1"/>
</dbReference>
<dbReference type="GO" id="GO:0009190">
    <property type="term" value="P:cyclic nucleotide biosynthetic process"/>
    <property type="evidence" value="ECO:0007669"/>
    <property type="project" value="InterPro"/>
</dbReference>
<dbReference type="CDD" id="cd07302">
    <property type="entry name" value="CHD"/>
    <property type="match status" value="1"/>
</dbReference>
<dbReference type="AlphaFoldDB" id="A0A1W6ZWI9"/>